<dbReference type="InterPro" id="IPR011711">
    <property type="entry name" value="GntR_C"/>
</dbReference>
<organism evidence="5">
    <name type="scientific">Halomonas campaniensis</name>
    <dbReference type="NCBI Taxonomy" id="213554"/>
    <lineage>
        <taxon>Bacteria</taxon>
        <taxon>Pseudomonadati</taxon>
        <taxon>Pseudomonadota</taxon>
        <taxon>Gammaproteobacteria</taxon>
        <taxon>Oceanospirillales</taxon>
        <taxon>Halomonadaceae</taxon>
        <taxon>Halomonas</taxon>
    </lineage>
</organism>
<comment type="caution">
    <text evidence="5">The sequence shown here is derived from an EMBL/GenBank/DDBJ whole genome shotgun (WGS) entry which is preliminary data.</text>
</comment>
<dbReference type="PANTHER" id="PTHR43537:SF5">
    <property type="entry name" value="UXU OPERON TRANSCRIPTIONAL REGULATOR"/>
    <property type="match status" value="1"/>
</dbReference>
<dbReference type="Gene3D" id="1.10.10.10">
    <property type="entry name" value="Winged helix-like DNA-binding domain superfamily/Winged helix DNA-binding domain"/>
    <property type="match status" value="1"/>
</dbReference>
<keyword evidence="3" id="KW-0804">Transcription</keyword>
<dbReference type="SMART" id="SM00895">
    <property type="entry name" value="FCD"/>
    <property type="match status" value="1"/>
</dbReference>
<dbReference type="InterPro" id="IPR036388">
    <property type="entry name" value="WH-like_DNA-bd_sf"/>
</dbReference>
<name>A0A3D0KD19_9GAMM</name>
<evidence type="ECO:0000256" key="3">
    <source>
        <dbReference type="ARBA" id="ARBA00023163"/>
    </source>
</evidence>
<evidence type="ECO:0000259" key="4">
    <source>
        <dbReference type="PROSITE" id="PS50949"/>
    </source>
</evidence>
<dbReference type="PRINTS" id="PR00035">
    <property type="entry name" value="HTHGNTR"/>
</dbReference>
<sequence>MLAETTMKQARQPAKPKRTDVISEAIKEYIAQHQLKPGDRLPQEQELIQALDASKGTVREALKGLEAQGLVQTRTGPGGGAFISEVSDDRAMTLLGNYFFFHSPTIHNIYEARKALWPALVKSLEGVLDADAFDRLASVMTFYDHPPASLEEEREQRLKELEFHLVLIDYCPNPLLALMCRFPVRLLMNMTVCQRIYAQPNPELRRQGYDYQHQLLEALRKGDIELGCKIVSEHMQMAQTLMEAREAMLEKAFFKAGNDGAIDSNRDYLALTGYTQAKQLAEQNGGSNSLK</sequence>
<dbReference type="EMBL" id="DOTR01000013">
    <property type="protein sequence ID" value="HCA01081.1"/>
    <property type="molecule type" value="Genomic_DNA"/>
</dbReference>
<evidence type="ECO:0000256" key="1">
    <source>
        <dbReference type="ARBA" id="ARBA00023015"/>
    </source>
</evidence>
<dbReference type="InterPro" id="IPR000524">
    <property type="entry name" value="Tscrpt_reg_HTH_GntR"/>
</dbReference>
<dbReference type="Pfam" id="PF07729">
    <property type="entry name" value="FCD"/>
    <property type="match status" value="1"/>
</dbReference>
<dbReference type="SMART" id="SM00345">
    <property type="entry name" value="HTH_GNTR"/>
    <property type="match status" value="1"/>
</dbReference>
<dbReference type="Gene3D" id="1.20.120.530">
    <property type="entry name" value="GntR ligand-binding domain-like"/>
    <property type="match status" value="1"/>
</dbReference>
<proteinExistence type="predicted"/>
<keyword evidence="2" id="KW-0238">DNA-binding</keyword>
<dbReference type="SUPFAM" id="SSF48008">
    <property type="entry name" value="GntR ligand-binding domain-like"/>
    <property type="match status" value="1"/>
</dbReference>
<accession>A0A3D0KD19</accession>
<dbReference type="CDD" id="cd07377">
    <property type="entry name" value="WHTH_GntR"/>
    <property type="match status" value="1"/>
</dbReference>
<dbReference type="PROSITE" id="PS50949">
    <property type="entry name" value="HTH_GNTR"/>
    <property type="match status" value="1"/>
</dbReference>
<dbReference type="GO" id="GO:0003677">
    <property type="term" value="F:DNA binding"/>
    <property type="evidence" value="ECO:0007669"/>
    <property type="project" value="UniProtKB-KW"/>
</dbReference>
<protein>
    <submittedName>
        <fullName evidence="5">FadR family transcriptional regulator</fullName>
    </submittedName>
</protein>
<reference evidence="5" key="1">
    <citation type="journal article" date="2018" name="Nat. Biotechnol.">
        <title>A standardized bacterial taxonomy based on genome phylogeny substantially revises the tree of life.</title>
        <authorList>
            <person name="Parks D.H."/>
            <person name="Chuvochina M."/>
            <person name="Waite D.W."/>
            <person name="Rinke C."/>
            <person name="Skarshewski A."/>
            <person name="Chaumeil P.A."/>
            <person name="Hugenholtz P."/>
        </authorList>
    </citation>
    <scope>NUCLEOTIDE SEQUENCE [LARGE SCALE GENOMIC DNA]</scope>
    <source>
        <strain evidence="5">UBA11284</strain>
    </source>
</reference>
<dbReference type="InterPro" id="IPR036390">
    <property type="entry name" value="WH_DNA-bd_sf"/>
</dbReference>
<dbReference type="PANTHER" id="PTHR43537">
    <property type="entry name" value="TRANSCRIPTIONAL REGULATOR, GNTR FAMILY"/>
    <property type="match status" value="1"/>
</dbReference>
<dbReference type="Pfam" id="PF00392">
    <property type="entry name" value="GntR"/>
    <property type="match status" value="1"/>
</dbReference>
<evidence type="ECO:0000256" key="2">
    <source>
        <dbReference type="ARBA" id="ARBA00023125"/>
    </source>
</evidence>
<evidence type="ECO:0000313" key="5">
    <source>
        <dbReference type="EMBL" id="HCA01081.1"/>
    </source>
</evidence>
<dbReference type="GO" id="GO:0003700">
    <property type="term" value="F:DNA-binding transcription factor activity"/>
    <property type="evidence" value="ECO:0007669"/>
    <property type="project" value="InterPro"/>
</dbReference>
<dbReference type="AlphaFoldDB" id="A0A3D0KD19"/>
<dbReference type="InterPro" id="IPR008920">
    <property type="entry name" value="TF_FadR/GntR_C"/>
</dbReference>
<keyword evidence="1" id="KW-0805">Transcription regulation</keyword>
<feature type="domain" description="HTH gntR-type" evidence="4">
    <location>
        <begin position="16"/>
        <end position="86"/>
    </location>
</feature>
<gene>
    <name evidence="5" type="ORF">DEO68_02590</name>
</gene>
<dbReference type="SUPFAM" id="SSF46785">
    <property type="entry name" value="Winged helix' DNA-binding domain"/>
    <property type="match status" value="1"/>
</dbReference>